<sequence>MIKRNLLVLGLATLLSACGFQLRGTGTNEMAIKEMDVKARDAYGTTVNDLRAALQRSGVAVVSGAPYTLTLTDESEDNRSATYTGSARSSEIELTLRADYTITGNQQRVLVSDHMDVQKVYVHDSNNLTGSDQEASRVRTEMRRELIQRMMLRLAQLTPAELQKRQAQEDAKAEAEAAAEAAAQRVRDETPQQSPMQLPGQ</sequence>
<evidence type="ECO:0000256" key="8">
    <source>
        <dbReference type="SAM" id="SignalP"/>
    </source>
</evidence>
<keyword evidence="4 6" id="KW-0998">Cell outer membrane</keyword>
<comment type="caution">
    <text evidence="9">The sequence shown here is derived from an EMBL/GenBank/DDBJ whole genome shotgun (WGS) entry which is preliminary data.</text>
</comment>
<feature type="compositionally biased region" description="Polar residues" evidence="7">
    <location>
        <begin position="191"/>
        <end position="201"/>
    </location>
</feature>
<evidence type="ECO:0000256" key="7">
    <source>
        <dbReference type="SAM" id="MobiDB-lite"/>
    </source>
</evidence>
<dbReference type="EMBL" id="JAAVJI010000011">
    <property type="protein sequence ID" value="NJP02518.1"/>
    <property type="molecule type" value="Genomic_DNA"/>
</dbReference>
<feature type="compositionally biased region" description="Basic and acidic residues" evidence="7">
    <location>
        <begin position="162"/>
        <end position="175"/>
    </location>
</feature>
<dbReference type="Pfam" id="PF04390">
    <property type="entry name" value="LptE"/>
    <property type="match status" value="1"/>
</dbReference>
<evidence type="ECO:0000313" key="9">
    <source>
        <dbReference type="EMBL" id="NJP02518.1"/>
    </source>
</evidence>
<evidence type="ECO:0000256" key="2">
    <source>
        <dbReference type="ARBA" id="ARBA00023136"/>
    </source>
</evidence>
<evidence type="ECO:0000256" key="6">
    <source>
        <dbReference type="HAMAP-Rule" id="MF_01186"/>
    </source>
</evidence>
<keyword evidence="1 6" id="KW-0732">Signal</keyword>
<feature type="signal peptide" evidence="8">
    <location>
        <begin position="1"/>
        <end position="23"/>
    </location>
</feature>
<comment type="function">
    <text evidence="6">Together with LptD, is involved in the assembly of lipopolysaccharide (LPS) at the surface of the outer membrane. Required for the proper assembly of LptD. Binds LPS and may serve as the LPS recognition site at the outer membrane.</text>
</comment>
<evidence type="ECO:0000256" key="3">
    <source>
        <dbReference type="ARBA" id="ARBA00023139"/>
    </source>
</evidence>
<dbReference type="InterPro" id="IPR007485">
    <property type="entry name" value="LPS_assembly_LptE"/>
</dbReference>
<comment type="subunit">
    <text evidence="6">Component of the lipopolysaccharide transport and assembly complex. Interacts with LptD.</text>
</comment>
<keyword evidence="5 6" id="KW-0449">Lipoprotein</keyword>
<protein>
    <recommendedName>
        <fullName evidence="6">LPS-assembly lipoprotein LptE</fullName>
    </recommendedName>
</protein>
<evidence type="ECO:0000256" key="4">
    <source>
        <dbReference type="ARBA" id="ARBA00023237"/>
    </source>
</evidence>
<dbReference type="Proteomes" id="UP000746535">
    <property type="component" value="Unassembled WGS sequence"/>
</dbReference>
<dbReference type="PANTHER" id="PTHR38098:SF1">
    <property type="entry name" value="LPS-ASSEMBLY LIPOPROTEIN LPTE"/>
    <property type="match status" value="1"/>
</dbReference>
<name>A0ABX0YGG4_9PSED</name>
<dbReference type="RefSeq" id="WP_168085107.1">
    <property type="nucleotide sequence ID" value="NZ_JAAVJI010000011.1"/>
</dbReference>
<keyword evidence="10" id="KW-1185">Reference proteome</keyword>
<keyword evidence="3 6" id="KW-0564">Palmitate</keyword>
<keyword evidence="2 6" id="KW-0472">Membrane</keyword>
<evidence type="ECO:0000256" key="5">
    <source>
        <dbReference type="ARBA" id="ARBA00023288"/>
    </source>
</evidence>
<gene>
    <name evidence="6" type="primary">lptE</name>
    <name evidence="9" type="ORF">HBH25_16840</name>
</gene>
<feature type="chain" id="PRO_5045263998" description="LPS-assembly lipoprotein LptE" evidence="8">
    <location>
        <begin position="24"/>
        <end position="201"/>
    </location>
</feature>
<dbReference type="Gene3D" id="3.30.160.150">
    <property type="entry name" value="Lipoprotein like domain"/>
    <property type="match status" value="1"/>
</dbReference>
<comment type="similarity">
    <text evidence="6">Belongs to the LptE lipoprotein family.</text>
</comment>
<accession>A0ABX0YGG4</accession>
<organism evidence="9 10">
    <name type="scientific">Pseudomonas quercus</name>
    <dbReference type="NCBI Taxonomy" id="2722792"/>
    <lineage>
        <taxon>Bacteria</taxon>
        <taxon>Pseudomonadati</taxon>
        <taxon>Pseudomonadota</taxon>
        <taxon>Gammaproteobacteria</taxon>
        <taxon>Pseudomonadales</taxon>
        <taxon>Pseudomonadaceae</taxon>
        <taxon>Pseudomonas</taxon>
    </lineage>
</organism>
<feature type="region of interest" description="Disordered" evidence="7">
    <location>
        <begin position="162"/>
        <end position="201"/>
    </location>
</feature>
<reference evidence="9 10" key="1">
    <citation type="submission" date="2020-03" db="EMBL/GenBank/DDBJ databases">
        <authorList>
            <person name="Wang L."/>
            <person name="He N."/>
            <person name="Li Y."/>
            <person name="Fang Y."/>
            <person name="Zhang F."/>
        </authorList>
    </citation>
    <scope>NUCLEOTIDE SEQUENCE [LARGE SCALE GENOMIC DNA]</scope>
    <source>
        <strain evidence="10">hsmgli-8</strain>
    </source>
</reference>
<proteinExistence type="inferred from homology"/>
<dbReference type="PROSITE" id="PS51257">
    <property type="entry name" value="PROKAR_LIPOPROTEIN"/>
    <property type="match status" value="1"/>
</dbReference>
<comment type="subcellular location">
    <subcellularLocation>
        <location evidence="6">Cell outer membrane</location>
        <topology evidence="6">Lipid-anchor</topology>
    </subcellularLocation>
</comment>
<dbReference type="HAMAP" id="MF_01186">
    <property type="entry name" value="LPS_assembly_LptE"/>
    <property type="match status" value="1"/>
</dbReference>
<evidence type="ECO:0000313" key="10">
    <source>
        <dbReference type="Proteomes" id="UP000746535"/>
    </source>
</evidence>
<evidence type="ECO:0000256" key="1">
    <source>
        <dbReference type="ARBA" id="ARBA00022729"/>
    </source>
</evidence>
<dbReference type="PANTHER" id="PTHR38098">
    <property type="entry name" value="LPS-ASSEMBLY LIPOPROTEIN LPTE"/>
    <property type="match status" value="1"/>
</dbReference>